<dbReference type="InterPro" id="IPR008928">
    <property type="entry name" value="6-hairpin_glycosidase_sf"/>
</dbReference>
<keyword evidence="3" id="KW-1185">Reference proteome</keyword>
<organism evidence="2 3">
    <name type="scientific">Paraflavisolibacter caeni</name>
    <dbReference type="NCBI Taxonomy" id="2982496"/>
    <lineage>
        <taxon>Bacteria</taxon>
        <taxon>Pseudomonadati</taxon>
        <taxon>Bacteroidota</taxon>
        <taxon>Chitinophagia</taxon>
        <taxon>Chitinophagales</taxon>
        <taxon>Chitinophagaceae</taxon>
        <taxon>Paraflavisolibacter</taxon>
    </lineage>
</organism>
<sequence>MMKNVSRLACLFVITMLQTITLYAQANKDLAKTILSDARLDTVMAKARALLGKGFNAGDGYPQVWIRDFNTFIETSIEVYNRDSIRNNLLTFVKLQQPNGEIVDGYVLKGHVTWGDPNKYYSPLDTTRVGFKNTVETDQETSLVQAFGKYIRITNDSSILHEMIDDKTALERLGMAIDFLLKHRYSDKFKLLTGATTQDWGDVQVEGGAVVDIDSLTHWCSDVYDNAMFVIALNDMILFANNPADKKKWTELRDLTASNTKKYLWDKSMQKFIPHLYINGSPFPSSFDENKIYFHGGTAIAMEAGLLTKKEIEKANADMLNNVKLSGAPTVGLTLYPPYPQNIIPGSGANKEYNYQNGGDWEWFGGRIIQQLVANGFAKEAYDELQPMVDRVIKNGRFYEWYSRDNKPNGSDNFKGSAGVLAKAIVMLRDWAKQNQ</sequence>
<feature type="signal peptide" evidence="1">
    <location>
        <begin position="1"/>
        <end position="26"/>
    </location>
</feature>
<proteinExistence type="predicted"/>
<dbReference type="Gene3D" id="1.50.10.10">
    <property type="match status" value="1"/>
</dbReference>
<protein>
    <recommendedName>
        <fullName evidence="4">Glycosyl hydrolase 36 catalytic domain-containing protein</fullName>
    </recommendedName>
</protein>
<dbReference type="RefSeq" id="WP_279298877.1">
    <property type="nucleotide sequence ID" value="NZ_JAOTIF010000020.1"/>
</dbReference>
<dbReference type="EMBL" id="JAOTIF010000020">
    <property type="protein sequence ID" value="MCU7551438.1"/>
    <property type="molecule type" value="Genomic_DNA"/>
</dbReference>
<accession>A0A9X3BJN3</accession>
<reference evidence="2" key="2">
    <citation type="submission" date="2023-04" db="EMBL/GenBank/DDBJ databases">
        <title>Paracnuella aquatica gen. nov., sp. nov., a member of the family Chitinophagaceae isolated from a hot spring.</title>
        <authorList>
            <person name="Wang C."/>
        </authorList>
    </citation>
    <scope>NUCLEOTIDE SEQUENCE</scope>
    <source>
        <strain evidence="2">LB-8</strain>
    </source>
</reference>
<evidence type="ECO:0008006" key="4">
    <source>
        <dbReference type="Google" id="ProtNLM"/>
    </source>
</evidence>
<evidence type="ECO:0000313" key="3">
    <source>
        <dbReference type="Proteomes" id="UP001155483"/>
    </source>
</evidence>
<feature type="chain" id="PRO_5040789335" description="Glycosyl hydrolase 36 catalytic domain-containing protein" evidence="1">
    <location>
        <begin position="27"/>
        <end position="436"/>
    </location>
</feature>
<comment type="caution">
    <text evidence="2">The sequence shown here is derived from an EMBL/GenBank/DDBJ whole genome shotgun (WGS) entry which is preliminary data.</text>
</comment>
<reference evidence="2" key="1">
    <citation type="submission" date="2022-09" db="EMBL/GenBank/DDBJ databases">
        <authorList>
            <person name="Yuan C."/>
            <person name="Ke Z."/>
        </authorList>
    </citation>
    <scope>NUCLEOTIDE SEQUENCE</scope>
    <source>
        <strain evidence="2">LB-8</strain>
    </source>
</reference>
<dbReference type="InterPro" id="IPR012341">
    <property type="entry name" value="6hp_glycosidase-like_sf"/>
</dbReference>
<dbReference type="GO" id="GO:0005975">
    <property type="term" value="P:carbohydrate metabolic process"/>
    <property type="evidence" value="ECO:0007669"/>
    <property type="project" value="InterPro"/>
</dbReference>
<evidence type="ECO:0000313" key="2">
    <source>
        <dbReference type="EMBL" id="MCU7551438.1"/>
    </source>
</evidence>
<name>A0A9X3BJN3_9BACT</name>
<gene>
    <name evidence="2" type="ORF">OCK74_20110</name>
</gene>
<dbReference type="AlphaFoldDB" id="A0A9X3BJN3"/>
<evidence type="ECO:0000256" key="1">
    <source>
        <dbReference type="SAM" id="SignalP"/>
    </source>
</evidence>
<dbReference type="SUPFAM" id="SSF48208">
    <property type="entry name" value="Six-hairpin glycosidases"/>
    <property type="match status" value="1"/>
</dbReference>
<keyword evidence="1" id="KW-0732">Signal</keyword>
<dbReference type="Proteomes" id="UP001155483">
    <property type="component" value="Unassembled WGS sequence"/>
</dbReference>